<evidence type="ECO:0000313" key="2">
    <source>
        <dbReference type="Proteomes" id="UP000186657"/>
    </source>
</evidence>
<dbReference type="Proteomes" id="UP000186657">
    <property type="component" value="Unassembled WGS sequence"/>
</dbReference>
<dbReference type="EMBL" id="MKZS01000001">
    <property type="protein sequence ID" value="OLT62831.1"/>
    <property type="molecule type" value="Genomic_DNA"/>
</dbReference>
<organism evidence="1 2">
    <name type="scientific">Moorena bouillonii PNG</name>
    <dbReference type="NCBI Taxonomy" id="568701"/>
    <lineage>
        <taxon>Bacteria</taxon>
        <taxon>Bacillati</taxon>
        <taxon>Cyanobacteriota</taxon>
        <taxon>Cyanophyceae</taxon>
        <taxon>Coleofasciculales</taxon>
        <taxon>Coleofasciculaceae</taxon>
        <taxon>Moorena</taxon>
    </lineage>
</organism>
<dbReference type="AlphaFoldDB" id="A0A1U7NA80"/>
<dbReference type="RefSeq" id="WP_075905265.1">
    <property type="nucleotide sequence ID" value="NZ_MKZS01000001.1"/>
</dbReference>
<evidence type="ECO:0000313" key="1">
    <source>
        <dbReference type="EMBL" id="OLT62831.1"/>
    </source>
</evidence>
<proteinExistence type="predicted"/>
<comment type="caution">
    <text evidence="1">The sequence shown here is derived from an EMBL/GenBank/DDBJ whole genome shotgun (WGS) entry which is preliminary data.</text>
</comment>
<sequence>MPIDNLPEIVLQGGQSVNYYLVAFDQYGNEQERGEMSQKLVEILANEPITDVFIFSHGWMGDVPAARHQYRNWLTAIAVQKTDLAKMEQVRSGFKSLFIGLHWPSLPWGDENLEQAVSFDATSGTPMENLINQYQRIADTEVAKQPLQTILSAAMEDMEPPELPSNVREAYEQLNQLSGLGHDGEGAAPGNDREPFDPEQIYQAFEEEFADESFDFGSGYSLRGLLAPLRILSFWKMKERARQFGESGGSQLLKQLQEAAPETVRFHLKGHSFGCIVVSAILAGKGGKGELVRPVNSLALLQGALSFWSYCSEIPVISDKKPGYFHSIIAEGRVAGPIITTQSEYDTAVGKMYPLGAGVVLSEVDFAPGQLPKYGALGTFGARGLGLDIVDLEMLPQDIAYSFEAGKVYNIESSKYICKHLPNAGLAGSHSDIFKPVVAHAVLGAAIGQ</sequence>
<keyword evidence="2" id="KW-1185">Reference proteome</keyword>
<gene>
    <name evidence="1" type="ORF">BJP37_31155</name>
</gene>
<reference evidence="1 2" key="1">
    <citation type="submission" date="2016-10" db="EMBL/GenBank/DDBJ databases">
        <title>Comparative genomics uncovers the prolific and rare metabolic potential of the cyanobacterial genus Moorea.</title>
        <authorList>
            <person name="Leao T."/>
            <person name="Castelao G."/>
            <person name="Korobeynikov A."/>
            <person name="Monroe E.A."/>
            <person name="Podell S."/>
            <person name="Glukhov E."/>
            <person name="Allen E."/>
            <person name="Gerwick W.H."/>
            <person name="Gerwick L."/>
        </authorList>
    </citation>
    <scope>NUCLEOTIDE SEQUENCE [LARGE SCALE GENOMIC DNA]</scope>
    <source>
        <strain evidence="1 2">PNG5-198</strain>
    </source>
</reference>
<accession>A0A1U7NA80</accession>
<name>A0A1U7NA80_9CYAN</name>
<protein>
    <submittedName>
        <fullName evidence="1">Uncharacterized protein</fullName>
    </submittedName>
</protein>